<accession>A0A5N3R1N0</accession>
<evidence type="ECO:0008006" key="5">
    <source>
        <dbReference type="Google" id="ProtNLM"/>
    </source>
</evidence>
<comment type="caution">
    <text evidence="3">The sequence shown here is derived from an EMBL/GenBank/DDBJ whole genome shotgun (WGS) entry which is preliminary data.</text>
</comment>
<name>A0A5N3R1N0_9VIBR</name>
<feature type="chain" id="PRO_5024281394" description="Lipoprotein" evidence="2">
    <location>
        <begin position="27"/>
        <end position="238"/>
    </location>
</feature>
<evidence type="ECO:0000256" key="1">
    <source>
        <dbReference type="SAM" id="MobiDB-lite"/>
    </source>
</evidence>
<evidence type="ECO:0000256" key="2">
    <source>
        <dbReference type="SAM" id="SignalP"/>
    </source>
</evidence>
<dbReference type="EMBL" id="VWSE01000006">
    <property type="protein sequence ID" value="KAB0288313.1"/>
    <property type="molecule type" value="Genomic_DNA"/>
</dbReference>
<protein>
    <recommendedName>
        <fullName evidence="5">Lipoprotein</fullName>
    </recommendedName>
</protein>
<evidence type="ECO:0000313" key="4">
    <source>
        <dbReference type="Proteomes" id="UP000326789"/>
    </source>
</evidence>
<dbReference type="Proteomes" id="UP000326789">
    <property type="component" value="Unassembled WGS sequence"/>
</dbReference>
<sequence length="238" mass="25669">MKNVLKLTAVALMVSLAAGCSSSGSSGGGDTAPQFDGDLGFENVDPGYGVDAPDGDQTPDLGFDFGYVYIPDLGEEVPVPTHPIMGTPSNPIEIDINNPDSKMAAVKERSDDNETLYSVYIGEVRVGEIIINDDGISIEALHSDKTITAVKNTEEDSWQVRGADGNVKGDVKRLEDGTWLIREEITREVYISVIKDGERIFIPASEVKGALQSKLKNKGPMRTNLHNVHTLKARPKLG</sequence>
<reference evidence="3 4" key="1">
    <citation type="submission" date="2019-09" db="EMBL/GenBank/DDBJ databases">
        <title>Whole genome sequence of Vibrio fortis.</title>
        <authorList>
            <person name="Das S.K."/>
        </authorList>
    </citation>
    <scope>NUCLEOTIDE SEQUENCE [LARGE SCALE GENOMIC DNA]</scope>
    <source>
        <strain evidence="3 4">AN60</strain>
    </source>
</reference>
<keyword evidence="2" id="KW-0732">Signal</keyword>
<proteinExistence type="predicted"/>
<gene>
    <name evidence="3" type="ORF">F2P58_12760</name>
</gene>
<dbReference type="AlphaFoldDB" id="A0A5N3R1N0"/>
<dbReference type="RefSeq" id="WP_150870169.1">
    <property type="nucleotide sequence ID" value="NZ_VWSE01000006.1"/>
</dbReference>
<feature type="region of interest" description="Disordered" evidence="1">
    <location>
        <begin position="21"/>
        <end position="47"/>
    </location>
</feature>
<evidence type="ECO:0000313" key="3">
    <source>
        <dbReference type="EMBL" id="KAB0288313.1"/>
    </source>
</evidence>
<organism evidence="3 4">
    <name type="scientific">Vibrio fortis</name>
    <dbReference type="NCBI Taxonomy" id="212667"/>
    <lineage>
        <taxon>Bacteria</taxon>
        <taxon>Pseudomonadati</taxon>
        <taxon>Pseudomonadota</taxon>
        <taxon>Gammaproteobacteria</taxon>
        <taxon>Vibrionales</taxon>
        <taxon>Vibrionaceae</taxon>
        <taxon>Vibrio</taxon>
    </lineage>
</organism>
<dbReference type="PROSITE" id="PS51257">
    <property type="entry name" value="PROKAR_LIPOPROTEIN"/>
    <property type="match status" value="1"/>
</dbReference>
<feature type="signal peptide" evidence="2">
    <location>
        <begin position="1"/>
        <end position="26"/>
    </location>
</feature>